<dbReference type="GO" id="GO:1990133">
    <property type="term" value="C:molybdopterin adenylyltransferase complex"/>
    <property type="evidence" value="ECO:0007669"/>
    <property type="project" value="TreeGrafter"/>
</dbReference>
<reference evidence="4" key="4">
    <citation type="submission" date="2024-05" db="EMBL/GenBank/DDBJ databases">
        <authorList>
            <person name="Sun Q."/>
            <person name="Zhou Y."/>
        </authorList>
    </citation>
    <scope>NUCLEOTIDE SEQUENCE</scope>
    <source>
        <strain evidence="4">CGMCC 1.15931</strain>
    </source>
</reference>
<dbReference type="PANTHER" id="PTHR33359:SF1">
    <property type="entry name" value="MOLYBDOPTERIN SYNTHASE SULFUR CARRIER SUBUNIT"/>
    <property type="match status" value="1"/>
</dbReference>
<organism evidence="5 6">
    <name type="scientific">Pseudoduganella buxea</name>
    <dbReference type="NCBI Taxonomy" id="1949069"/>
    <lineage>
        <taxon>Bacteria</taxon>
        <taxon>Pseudomonadati</taxon>
        <taxon>Pseudomonadota</taxon>
        <taxon>Betaproteobacteria</taxon>
        <taxon>Burkholderiales</taxon>
        <taxon>Oxalobacteraceae</taxon>
        <taxon>Telluria group</taxon>
        <taxon>Pseudoduganella</taxon>
    </lineage>
</organism>
<evidence type="ECO:0000313" key="7">
    <source>
        <dbReference type="Proteomes" id="UP000622638"/>
    </source>
</evidence>
<sequence>MKIELRFFAGVREAVGTGAETIDVPADVATVGALRSLLVARGDPWAQALAEGRVLRMACNQRMCDPGTALSDGAEVAFFPPVTGG</sequence>
<evidence type="ECO:0000256" key="3">
    <source>
        <dbReference type="ARBA" id="ARBA00024247"/>
    </source>
</evidence>
<reference evidence="7" key="2">
    <citation type="journal article" date="2019" name="Int. J. Syst. Evol. Microbiol.">
        <title>The Global Catalogue of Microorganisms (GCM) 10K type strain sequencing project: providing services to taxonomists for standard genome sequencing and annotation.</title>
        <authorList>
            <consortium name="The Broad Institute Genomics Platform"/>
            <consortium name="The Broad Institute Genome Sequencing Center for Infectious Disease"/>
            <person name="Wu L."/>
            <person name="Ma J."/>
        </authorList>
    </citation>
    <scope>NUCLEOTIDE SEQUENCE [LARGE SCALE GENOMIC DNA]</scope>
    <source>
        <strain evidence="7">CGMCC 1.15931</strain>
    </source>
</reference>
<comment type="caution">
    <text evidence="5">The sequence shown here is derived from an EMBL/GenBank/DDBJ whole genome shotgun (WGS) entry which is preliminary data.</text>
</comment>
<evidence type="ECO:0000313" key="4">
    <source>
        <dbReference type="EMBL" id="GGB99150.1"/>
    </source>
</evidence>
<reference evidence="5 6" key="3">
    <citation type="submission" date="2019-11" db="EMBL/GenBank/DDBJ databases">
        <title>Type strains purchased from KCTC, JCM and DSMZ.</title>
        <authorList>
            <person name="Lu H."/>
        </authorList>
    </citation>
    <scope>NUCLEOTIDE SEQUENCE [LARGE SCALE GENOMIC DNA]</scope>
    <source>
        <strain evidence="5 6">KCTC 52429</strain>
    </source>
</reference>
<keyword evidence="7" id="KW-1185">Reference proteome</keyword>
<dbReference type="PANTHER" id="PTHR33359">
    <property type="entry name" value="MOLYBDOPTERIN SYNTHASE SULFUR CARRIER SUBUNIT"/>
    <property type="match status" value="1"/>
</dbReference>
<dbReference type="GO" id="GO:0000166">
    <property type="term" value="F:nucleotide binding"/>
    <property type="evidence" value="ECO:0007669"/>
    <property type="project" value="UniProtKB-KW"/>
</dbReference>
<dbReference type="GO" id="GO:0006777">
    <property type="term" value="P:Mo-molybdopterin cofactor biosynthetic process"/>
    <property type="evidence" value="ECO:0007669"/>
    <property type="project" value="InterPro"/>
</dbReference>
<dbReference type="InterPro" id="IPR003749">
    <property type="entry name" value="ThiS/MoaD-like"/>
</dbReference>
<evidence type="ECO:0000313" key="6">
    <source>
        <dbReference type="Proteomes" id="UP000430634"/>
    </source>
</evidence>
<dbReference type="RefSeq" id="WP_155472971.1">
    <property type="nucleotide sequence ID" value="NZ_BMKG01000008.1"/>
</dbReference>
<dbReference type="EMBL" id="BMKG01000008">
    <property type="protein sequence ID" value="GGB99150.1"/>
    <property type="molecule type" value="Genomic_DNA"/>
</dbReference>
<dbReference type="EMBL" id="WNKZ01000098">
    <property type="protein sequence ID" value="MTV55711.1"/>
    <property type="molecule type" value="Genomic_DNA"/>
</dbReference>
<accession>A0A6I3T2J6</accession>
<gene>
    <name evidence="5" type="primary">moaD</name>
    <name evidence="4" type="ORF">GCM10011572_21370</name>
    <name evidence="5" type="ORF">GM672_23585</name>
</gene>
<dbReference type="InterPro" id="IPR012675">
    <property type="entry name" value="Beta-grasp_dom_sf"/>
</dbReference>
<proteinExistence type="inferred from homology"/>
<dbReference type="InterPro" id="IPR044672">
    <property type="entry name" value="MOCS2A"/>
</dbReference>
<comment type="similarity">
    <text evidence="2">Belongs to the MoaD family.</text>
</comment>
<dbReference type="InterPro" id="IPR016155">
    <property type="entry name" value="Mopterin_synth/thiamin_S_b"/>
</dbReference>
<evidence type="ECO:0000256" key="2">
    <source>
        <dbReference type="ARBA" id="ARBA00024200"/>
    </source>
</evidence>
<dbReference type="NCBIfam" id="TIGR01682">
    <property type="entry name" value="moaD"/>
    <property type="match status" value="1"/>
</dbReference>
<dbReference type="AlphaFoldDB" id="A0A6I3T2J6"/>
<evidence type="ECO:0000256" key="1">
    <source>
        <dbReference type="ARBA" id="ARBA00022741"/>
    </source>
</evidence>
<keyword evidence="1" id="KW-0547">Nucleotide-binding</keyword>
<protein>
    <recommendedName>
        <fullName evidence="3">Molybdopterin synthase sulfur carrier subunit</fullName>
    </recommendedName>
</protein>
<evidence type="ECO:0000313" key="5">
    <source>
        <dbReference type="EMBL" id="MTV55711.1"/>
    </source>
</evidence>
<name>A0A6I3T2J6_9BURK</name>
<dbReference type="SUPFAM" id="SSF54285">
    <property type="entry name" value="MoaD/ThiS"/>
    <property type="match status" value="1"/>
</dbReference>
<dbReference type="Pfam" id="PF02597">
    <property type="entry name" value="ThiS"/>
    <property type="match status" value="1"/>
</dbReference>
<dbReference type="CDD" id="cd00754">
    <property type="entry name" value="Ubl_MoaD"/>
    <property type="match status" value="1"/>
</dbReference>
<dbReference type="Gene3D" id="3.10.20.30">
    <property type="match status" value="1"/>
</dbReference>
<reference evidence="4" key="1">
    <citation type="journal article" date="2014" name="Int. J. Syst. Evol. Microbiol.">
        <title>Complete genome of a new Firmicutes species belonging to the dominant human colonic microbiota ('Ruminococcus bicirculans') reveals two chromosomes and a selective capacity to utilize plant glucans.</title>
        <authorList>
            <consortium name="NISC Comparative Sequencing Program"/>
            <person name="Wegmann U."/>
            <person name="Louis P."/>
            <person name="Goesmann A."/>
            <person name="Henrissat B."/>
            <person name="Duncan S.H."/>
            <person name="Flint H.J."/>
        </authorList>
    </citation>
    <scope>NUCLEOTIDE SEQUENCE</scope>
    <source>
        <strain evidence="4">CGMCC 1.15931</strain>
    </source>
</reference>
<dbReference type="OrthoDB" id="9801945at2"/>
<dbReference type="Proteomes" id="UP000622638">
    <property type="component" value="Unassembled WGS sequence"/>
</dbReference>
<dbReference type="Proteomes" id="UP000430634">
    <property type="component" value="Unassembled WGS sequence"/>
</dbReference>